<organism evidence="1 2">
    <name type="scientific">Crocosphaera watsonii WH 0402</name>
    <dbReference type="NCBI Taxonomy" id="1284629"/>
    <lineage>
        <taxon>Bacteria</taxon>
        <taxon>Bacillati</taxon>
        <taxon>Cyanobacteriota</taxon>
        <taxon>Cyanophyceae</taxon>
        <taxon>Oscillatoriophycideae</taxon>
        <taxon>Chroococcales</taxon>
        <taxon>Aphanothecaceae</taxon>
        <taxon>Crocosphaera</taxon>
    </lineage>
</organism>
<gene>
    <name evidence="1" type="ORF">CWATWH0402_310</name>
</gene>
<dbReference type="Proteomes" id="UP000018130">
    <property type="component" value="Unassembled WGS sequence"/>
</dbReference>
<comment type="caution">
    <text evidence="1">The sequence shown here is derived from an EMBL/GenBank/DDBJ whole genome shotgun (WGS) entry which is preliminary data.</text>
</comment>
<dbReference type="RefSeq" id="WP_197090039.1">
    <property type="nucleotide sequence ID" value="NZ_CAQN01000187.1"/>
</dbReference>
<name>T2JJY2_CROWT</name>
<reference evidence="1 2" key="2">
    <citation type="submission" date="2013-09" db="EMBL/GenBank/DDBJ databases">
        <title>Whole genome comparison of six Crocosphaera watsonii strains with differing phenotypes.</title>
        <authorList>
            <person name="Bench S.R."/>
            <person name="Heller P."/>
            <person name="Frank I."/>
            <person name="Arciniega M."/>
            <person name="Shilova I.N."/>
            <person name="Zehr J.P."/>
        </authorList>
    </citation>
    <scope>NUCLEOTIDE SEQUENCE [LARGE SCALE GENOMIC DNA]</scope>
    <source>
        <strain evidence="1 2">WH 0402</strain>
    </source>
</reference>
<dbReference type="EMBL" id="CAQN01000187">
    <property type="protein sequence ID" value="CCQ65416.1"/>
    <property type="molecule type" value="Genomic_DNA"/>
</dbReference>
<dbReference type="AlphaFoldDB" id="T2JJY2"/>
<protein>
    <submittedName>
        <fullName evidence="1">Uncharacterized protein</fullName>
    </submittedName>
</protein>
<evidence type="ECO:0000313" key="1">
    <source>
        <dbReference type="EMBL" id="CCQ65416.1"/>
    </source>
</evidence>
<evidence type="ECO:0000313" key="2">
    <source>
        <dbReference type="Proteomes" id="UP000018130"/>
    </source>
</evidence>
<reference evidence="1 2" key="1">
    <citation type="submission" date="2013-01" db="EMBL/GenBank/DDBJ databases">
        <authorList>
            <person name="Bench S."/>
        </authorList>
    </citation>
    <scope>NUCLEOTIDE SEQUENCE [LARGE SCALE GENOMIC DNA]</scope>
    <source>
        <strain evidence="1 2">WH 0402</strain>
    </source>
</reference>
<proteinExistence type="predicted"/>
<accession>T2JJY2</accession>
<sequence>MNTEKTESQFLLGDFLEQTLDKENLMLLFAWEVWELIRTIQNQSGKNPLNMLKN</sequence>